<protein>
    <recommendedName>
        <fullName evidence="3">DUF1844 domain-containing protein</fullName>
    </recommendedName>
</protein>
<reference evidence="2" key="1">
    <citation type="journal article" date="2019" name="Int. J. Syst. Evol. Microbiol.">
        <title>The Global Catalogue of Microorganisms (GCM) 10K type strain sequencing project: providing services to taxonomists for standard genome sequencing and annotation.</title>
        <authorList>
            <consortium name="The Broad Institute Genomics Platform"/>
            <consortium name="The Broad Institute Genome Sequencing Center for Infectious Disease"/>
            <person name="Wu L."/>
            <person name="Ma J."/>
        </authorList>
    </citation>
    <scope>NUCLEOTIDE SEQUENCE [LARGE SCALE GENOMIC DNA]</scope>
    <source>
        <strain evidence="2">CGMCC 1.18439</strain>
    </source>
</reference>
<organism evidence="1 2">
    <name type="scientific">Deinococcus piscis</name>
    <dbReference type="NCBI Taxonomy" id="394230"/>
    <lineage>
        <taxon>Bacteria</taxon>
        <taxon>Thermotogati</taxon>
        <taxon>Deinococcota</taxon>
        <taxon>Deinococci</taxon>
        <taxon>Deinococcales</taxon>
        <taxon>Deinococcaceae</taxon>
        <taxon>Deinococcus</taxon>
    </lineage>
</organism>
<gene>
    <name evidence="1" type="ORF">GCM10017783_16950</name>
</gene>
<dbReference type="Pfam" id="PF08899">
    <property type="entry name" value="DUF1844"/>
    <property type="match status" value="1"/>
</dbReference>
<accession>A0ABQ3K761</accession>
<evidence type="ECO:0000313" key="2">
    <source>
        <dbReference type="Proteomes" id="UP000632154"/>
    </source>
</evidence>
<comment type="caution">
    <text evidence="1">The sequence shown here is derived from an EMBL/GenBank/DDBJ whole genome shotgun (WGS) entry which is preliminary data.</text>
</comment>
<name>A0ABQ3K761_9DEIO</name>
<dbReference type="EMBL" id="BNAL01000020">
    <property type="protein sequence ID" value="GHG04974.1"/>
    <property type="molecule type" value="Genomic_DNA"/>
</dbReference>
<dbReference type="InterPro" id="IPR014995">
    <property type="entry name" value="DUF1844"/>
</dbReference>
<sequence>MANPDFVGLVTSVQATAEAALGQLNAATSSAARDGLLDESRSAQVAERSLRLLLMLAEKTRGNLDFEEAEILSDAVASVRELQAARAAQAEAAQAAEPN</sequence>
<proteinExistence type="predicted"/>
<evidence type="ECO:0000313" key="1">
    <source>
        <dbReference type="EMBL" id="GHG04974.1"/>
    </source>
</evidence>
<keyword evidence="2" id="KW-1185">Reference proteome</keyword>
<dbReference type="RefSeq" id="WP_189643262.1">
    <property type="nucleotide sequence ID" value="NZ_BNAL01000020.1"/>
</dbReference>
<dbReference type="Proteomes" id="UP000632154">
    <property type="component" value="Unassembled WGS sequence"/>
</dbReference>
<evidence type="ECO:0008006" key="3">
    <source>
        <dbReference type="Google" id="ProtNLM"/>
    </source>
</evidence>